<dbReference type="GO" id="GO:0008061">
    <property type="term" value="F:chitin binding"/>
    <property type="evidence" value="ECO:0007669"/>
    <property type="project" value="UniProtKB-KW"/>
</dbReference>
<keyword evidence="3" id="KW-0732">Signal</keyword>
<reference evidence="5 6" key="1">
    <citation type="submission" date="2024-04" db="EMBL/GenBank/DDBJ databases">
        <authorList>
            <person name="Fracassetti M."/>
        </authorList>
    </citation>
    <scope>NUCLEOTIDE SEQUENCE [LARGE SCALE GENOMIC DNA]</scope>
</reference>
<dbReference type="CDD" id="cd00118">
    <property type="entry name" value="LysM"/>
    <property type="match status" value="1"/>
</dbReference>
<gene>
    <name evidence="5" type="ORF">LTRI10_LOCUS24545</name>
</gene>
<dbReference type="Pfam" id="PF01476">
    <property type="entry name" value="LysM"/>
    <property type="match status" value="1"/>
</dbReference>
<dbReference type="InterPro" id="IPR018392">
    <property type="entry name" value="LysM"/>
</dbReference>
<proteinExistence type="predicted"/>
<dbReference type="EMBL" id="OZ034817">
    <property type="protein sequence ID" value="CAL1383260.1"/>
    <property type="molecule type" value="Genomic_DNA"/>
</dbReference>
<evidence type="ECO:0000313" key="5">
    <source>
        <dbReference type="EMBL" id="CAL1383260.1"/>
    </source>
</evidence>
<keyword evidence="2" id="KW-0843">Virulence</keyword>
<keyword evidence="1" id="KW-0147">Chitin-binding</keyword>
<dbReference type="SUPFAM" id="SSF54106">
    <property type="entry name" value="LysM domain"/>
    <property type="match status" value="1"/>
</dbReference>
<name>A0AAV2ECJ1_9ROSI</name>
<feature type="signal peptide" evidence="3">
    <location>
        <begin position="1"/>
        <end position="27"/>
    </location>
</feature>
<dbReference type="PANTHER" id="PTHR34997:SF1">
    <property type="entry name" value="PEPTIDOGLYCAN-BINDING LYSIN DOMAIN"/>
    <property type="match status" value="1"/>
</dbReference>
<dbReference type="PROSITE" id="PS51782">
    <property type="entry name" value="LYSM"/>
    <property type="match status" value="1"/>
</dbReference>
<evidence type="ECO:0000259" key="4">
    <source>
        <dbReference type="PROSITE" id="PS51782"/>
    </source>
</evidence>
<organism evidence="5 6">
    <name type="scientific">Linum trigynum</name>
    <dbReference type="NCBI Taxonomy" id="586398"/>
    <lineage>
        <taxon>Eukaryota</taxon>
        <taxon>Viridiplantae</taxon>
        <taxon>Streptophyta</taxon>
        <taxon>Embryophyta</taxon>
        <taxon>Tracheophyta</taxon>
        <taxon>Spermatophyta</taxon>
        <taxon>Magnoliopsida</taxon>
        <taxon>eudicotyledons</taxon>
        <taxon>Gunneridae</taxon>
        <taxon>Pentapetalae</taxon>
        <taxon>rosids</taxon>
        <taxon>fabids</taxon>
        <taxon>Malpighiales</taxon>
        <taxon>Linaceae</taxon>
        <taxon>Linum</taxon>
    </lineage>
</organism>
<dbReference type="Gene3D" id="3.10.350.10">
    <property type="entry name" value="LysM domain"/>
    <property type="match status" value="1"/>
</dbReference>
<protein>
    <recommendedName>
        <fullName evidence="4">LysM domain-containing protein</fullName>
    </recommendedName>
</protein>
<feature type="domain" description="LysM" evidence="4">
    <location>
        <begin position="53"/>
        <end position="97"/>
    </location>
</feature>
<evidence type="ECO:0000256" key="2">
    <source>
        <dbReference type="ARBA" id="ARBA00023026"/>
    </source>
</evidence>
<dbReference type="InterPro" id="IPR052210">
    <property type="entry name" value="LysM1-like"/>
</dbReference>
<evidence type="ECO:0000313" key="6">
    <source>
        <dbReference type="Proteomes" id="UP001497516"/>
    </source>
</evidence>
<dbReference type="SMART" id="SM00257">
    <property type="entry name" value="LysM"/>
    <property type="match status" value="1"/>
</dbReference>
<dbReference type="AlphaFoldDB" id="A0AAV2ECJ1"/>
<dbReference type="InterPro" id="IPR036779">
    <property type="entry name" value="LysM_dom_sf"/>
</dbReference>
<feature type="chain" id="PRO_5043539282" description="LysM domain-containing protein" evidence="3">
    <location>
        <begin position="28"/>
        <end position="101"/>
    </location>
</feature>
<evidence type="ECO:0000256" key="1">
    <source>
        <dbReference type="ARBA" id="ARBA00022669"/>
    </source>
</evidence>
<dbReference type="PANTHER" id="PTHR34997">
    <property type="entry name" value="AM15"/>
    <property type="match status" value="1"/>
</dbReference>
<evidence type="ECO:0000256" key="3">
    <source>
        <dbReference type="SAM" id="SignalP"/>
    </source>
</evidence>
<sequence length="101" mass="10682">MGKNKTTIVAALHLLLVFTLVLRTTASMKPGKGLIPRRIAPAAAVLGEASCDKVYGVEGGDTCSSVVEKFELNQDEFLGINPNVNCDSIFVGQWLCISGTA</sequence>
<accession>A0AAV2ECJ1</accession>
<dbReference type="Proteomes" id="UP001497516">
    <property type="component" value="Chromosome 4"/>
</dbReference>
<keyword evidence="6" id="KW-1185">Reference proteome</keyword>